<dbReference type="GO" id="GO:0008781">
    <property type="term" value="F:N-acylneuraminate cytidylyltransferase activity"/>
    <property type="evidence" value="ECO:0007669"/>
    <property type="project" value="TreeGrafter"/>
</dbReference>
<dbReference type="InterPro" id="IPR003329">
    <property type="entry name" value="Cytidylyl_trans"/>
</dbReference>
<sequence length="228" mass="25518">MPARGGSKGVPKKNIQPIQGVPIVARVGHLIQQLPEIDRAVVSTDDPVIAETAEQSGLAAPWMRPESLSGDRIGDLDVLTHALQACETADATRYDIVLMLQPTSPMRTAAHVRQTYQTLVDENRDAVWTVSATDPKYHPRKQLEWDETTLRYHSQDGGQVIARQQLDTLYHRNGAAYAFTRDCLVEQRAILGHNSGAVVTEDMVSIDTWFDFRLVEFLLEDRRTSQTL</sequence>
<dbReference type="InterPro" id="IPR029044">
    <property type="entry name" value="Nucleotide-diphossugar_trans"/>
</dbReference>
<dbReference type="InParanoid" id="A0A423PJA3"/>
<name>A0A423PJA3_9GAMM</name>
<comment type="caution">
    <text evidence="1">The sequence shown here is derived from an EMBL/GenBank/DDBJ whole genome shotgun (WGS) entry which is preliminary data.</text>
</comment>
<protein>
    <recommendedName>
        <fullName evidence="3">CMP-N-acetylneuraminic acid synthetase</fullName>
    </recommendedName>
</protein>
<evidence type="ECO:0000313" key="2">
    <source>
        <dbReference type="Proteomes" id="UP000285310"/>
    </source>
</evidence>
<organism evidence="1 2">
    <name type="scientific">Salinisphaera japonica YTM-1</name>
    <dbReference type="NCBI Taxonomy" id="1209778"/>
    <lineage>
        <taxon>Bacteria</taxon>
        <taxon>Pseudomonadati</taxon>
        <taxon>Pseudomonadota</taxon>
        <taxon>Gammaproteobacteria</taxon>
        <taxon>Salinisphaerales</taxon>
        <taxon>Salinisphaeraceae</taxon>
        <taxon>Salinisphaera</taxon>
    </lineage>
</organism>
<evidence type="ECO:0000313" key="1">
    <source>
        <dbReference type="EMBL" id="ROO25678.1"/>
    </source>
</evidence>
<dbReference type="EMBL" id="AYKG01000045">
    <property type="protein sequence ID" value="ROO25678.1"/>
    <property type="molecule type" value="Genomic_DNA"/>
</dbReference>
<proteinExistence type="predicted"/>
<dbReference type="SUPFAM" id="SSF53448">
    <property type="entry name" value="Nucleotide-diphospho-sugar transferases"/>
    <property type="match status" value="1"/>
</dbReference>
<dbReference type="PANTHER" id="PTHR21485">
    <property type="entry name" value="HAD SUPERFAMILY MEMBERS CMAS AND KDSC"/>
    <property type="match status" value="1"/>
</dbReference>
<dbReference type="CDD" id="cd02513">
    <property type="entry name" value="CMP-NeuAc_Synthase"/>
    <property type="match status" value="1"/>
</dbReference>
<dbReference type="Gene3D" id="3.90.550.10">
    <property type="entry name" value="Spore Coat Polysaccharide Biosynthesis Protein SpsA, Chain A"/>
    <property type="match status" value="1"/>
</dbReference>
<dbReference type="AlphaFoldDB" id="A0A423PJA3"/>
<reference evidence="1 2" key="1">
    <citation type="submission" date="2013-10" db="EMBL/GenBank/DDBJ databases">
        <title>Salinisphaera japonica YTM-1 Genome Sequencing.</title>
        <authorList>
            <person name="Lai Q."/>
            <person name="Li C."/>
            <person name="Shao Z."/>
        </authorList>
    </citation>
    <scope>NUCLEOTIDE SEQUENCE [LARGE SCALE GENOMIC DNA]</scope>
    <source>
        <strain evidence="1 2">YTM-1</strain>
    </source>
</reference>
<dbReference type="Proteomes" id="UP000285310">
    <property type="component" value="Unassembled WGS sequence"/>
</dbReference>
<evidence type="ECO:0008006" key="3">
    <source>
        <dbReference type="Google" id="ProtNLM"/>
    </source>
</evidence>
<accession>A0A423PJA3</accession>
<dbReference type="Pfam" id="PF02348">
    <property type="entry name" value="CTP_transf_3"/>
    <property type="match status" value="1"/>
</dbReference>
<dbReference type="PANTHER" id="PTHR21485:SF6">
    <property type="entry name" value="N-ACYLNEURAMINATE CYTIDYLYLTRANSFERASE-RELATED"/>
    <property type="match status" value="1"/>
</dbReference>
<dbReference type="InterPro" id="IPR050793">
    <property type="entry name" value="CMP-NeuNAc_synthase"/>
</dbReference>
<gene>
    <name evidence="1" type="ORF">SAJA_12825</name>
</gene>
<keyword evidence="2" id="KW-1185">Reference proteome</keyword>